<evidence type="ECO:0000313" key="4">
    <source>
        <dbReference type="Proteomes" id="UP001354971"/>
    </source>
</evidence>
<name>A0ABU7LLI7_9PROT</name>
<comment type="caution">
    <text evidence="3">The sequence shown here is derived from an EMBL/GenBank/DDBJ whole genome shotgun (WGS) entry which is preliminary data.</text>
</comment>
<feature type="domain" description="Exopolyphosphatase C-terminal" evidence="2">
    <location>
        <begin position="321"/>
        <end position="493"/>
    </location>
</feature>
<dbReference type="EC" id="3.6.1.-" evidence="3"/>
<dbReference type="Pfam" id="PF21697">
    <property type="entry name" value="Ppx_C"/>
    <property type="match status" value="1"/>
</dbReference>
<dbReference type="InterPro" id="IPR043129">
    <property type="entry name" value="ATPase_NBD"/>
</dbReference>
<feature type="domain" description="Ppx/GppA phosphatase N-terminal" evidence="1">
    <location>
        <begin position="40"/>
        <end position="309"/>
    </location>
</feature>
<dbReference type="EMBL" id="JAZDRP010000001">
    <property type="protein sequence ID" value="MEE2524793.1"/>
    <property type="molecule type" value="Genomic_DNA"/>
</dbReference>
<dbReference type="Gene3D" id="1.10.3210.10">
    <property type="entry name" value="Hypothetical protein af1432"/>
    <property type="match status" value="1"/>
</dbReference>
<dbReference type="InterPro" id="IPR048951">
    <property type="entry name" value="Ppx_C"/>
</dbReference>
<evidence type="ECO:0000313" key="3">
    <source>
        <dbReference type="EMBL" id="MEE2524793.1"/>
    </source>
</evidence>
<dbReference type="SUPFAM" id="SSF53067">
    <property type="entry name" value="Actin-like ATPase domain"/>
    <property type="match status" value="2"/>
</dbReference>
<dbReference type="PANTHER" id="PTHR30005:SF0">
    <property type="entry name" value="RETROGRADE REGULATION PROTEIN 2"/>
    <property type="match status" value="1"/>
</dbReference>
<dbReference type="Gene3D" id="3.30.420.40">
    <property type="match status" value="1"/>
</dbReference>
<sequence>MTKASKKLSAENAIERDIAVIDVGSNSIRLVHFRLEGRALWPVFNEKTSAELGKGVGETGKLNPEGVESALRTLRRFTILLDAKGVSERIVFATAAVRDAEDGPVFVRRAKEEAGVKIKVLTGKQEALMSALGVVAGIPNATGAAADLGGSSLEIIPVSLAAPGKGITLRLGPLAAPDGLMSSRKAAKAWIDERLKEAGPVFKECGDTLYAVGGAWRALAQLAIAEADYPLQVIHQFQLSRGAAKQIADFAARLSPASLAGTPGVSLRRAEMLPYAGLLLKRLMKKGKFNRVVFSAFGLREGAVFDRLPEIIQAVDPLLAGAEAVARPAAPSPSFGRAIAAWLEPVFASRDHFFGNRSPLIRAAAARLCDVGARHHPDHRAALGRELALFAPFAGVAHAERAYMGLALHHRYDGKRTPADSRVFHHLLDEETRQMAMSYGLGLRFAAALSGRSEALLSRFSLSVEDGKLVLSAPEADTDLVVERARGRFEQMAVSLDLEPVLVSV</sequence>
<keyword evidence="3" id="KW-0378">Hydrolase</keyword>
<evidence type="ECO:0000259" key="2">
    <source>
        <dbReference type="Pfam" id="PF21697"/>
    </source>
</evidence>
<dbReference type="Pfam" id="PF02541">
    <property type="entry name" value="Ppx-GppA"/>
    <property type="match status" value="1"/>
</dbReference>
<keyword evidence="4" id="KW-1185">Reference proteome</keyword>
<reference evidence="3 4" key="1">
    <citation type="submission" date="2024-01" db="EMBL/GenBank/DDBJ databases">
        <title>Hyphobacterium bacterium isolated from marine sediment.</title>
        <authorList>
            <person name="Zhao S."/>
        </authorList>
    </citation>
    <scope>NUCLEOTIDE SEQUENCE [LARGE SCALE GENOMIC DNA]</scope>
    <source>
        <strain evidence="4">HN65</strain>
    </source>
</reference>
<protein>
    <submittedName>
        <fullName evidence="3">Ppx/GppA family phosphatase</fullName>
        <ecNumber evidence="3">3.6.1.-</ecNumber>
    </submittedName>
</protein>
<dbReference type="InterPro" id="IPR003695">
    <property type="entry name" value="Ppx_GppA_N"/>
</dbReference>
<organism evidence="3 4">
    <name type="scientific">Hyphobacterium lacteum</name>
    <dbReference type="NCBI Taxonomy" id="3116575"/>
    <lineage>
        <taxon>Bacteria</taxon>
        <taxon>Pseudomonadati</taxon>
        <taxon>Pseudomonadota</taxon>
        <taxon>Alphaproteobacteria</taxon>
        <taxon>Maricaulales</taxon>
        <taxon>Maricaulaceae</taxon>
        <taxon>Hyphobacterium</taxon>
    </lineage>
</organism>
<dbReference type="PANTHER" id="PTHR30005">
    <property type="entry name" value="EXOPOLYPHOSPHATASE"/>
    <property type="match status" value="1"/>
</dbReference>
<dbReference type="InterPro" id="IPR050273">
    <property type="entry name" value="GppA/Ppx_hydrolase"/>
</dbReference>
<gene>
    <name evidence="3" type="ORF">V0U79_00310</name>
</gene>
<dbReference type="SUPFAM" id="SSF109604">
    <property type="entry name" value="HD-domain/PDEase-like"/>
    <property type="match status" value="1"/>
</dbReference>
<dbReference type="Proteomes" id="UP001354971">
    <property type="component" value="Unassembled WGS sequence"/>
</dbReference>
<accession>A0ABU7LLI7</accession>
<proteinExistence type="predicted"/>
<dbReference type="RefSeq" id="WP_330197461.1">
    <property type="nucleotide sequence ID" value="NZ_JAZDRP010000001.1"/>
</dbReference>
<dbReference type="GO" id="GO:0016787">
    <property type="term" value="F:hydrolase activity"/>
    <property type="evidence" value="ECO:0007669"/>
    <property type="project" value="UniProtKB-KW"/>
</dbReference>
<dbReference type="Gene3D" id="3.30.420.150">
    <property type="entry name" value="Exopolyphosphatase. Domain 2"/>
    <property type="match status" value="1"/>
</dbReference>
<evidence type="ECO:0000259" key="1">
    <source>
        <dbReference type="Pfam" id="PF02541"/>
    </source>
</evidence>
<dbReference type="CDD" id="cd24052">
    <property type="entry name" value="ASKHA_NBD_HpPPX-GppA-like"/>
    <property type="match status" value="1"/>
</dbReference>